<dbReference type="GO" id="GO:0006888">
    <property type="term" value="P:endoplasmic reticulum to Golgi vesicle-mediated transport"/>
    <property type="evidence" value="ECO:0007669"/>
    <property type="project" value="InterPro"/>
</dbReference>
<evidence type="ECO:0000256" key="4">
    <source>
        <dbReference type="ARBA" id="ARBA00022989"/>
    </source>
</evidence>
<dbReference type="GO" id="GO:0005789">
    <property type="term" value="C:endoplasmic reticulum membrane"/>
    <property type="evidence" value="ECO:0007669"/>
    <property type="project" value="TreeGrafter"/>
</dbReference>
<dbReference type="PANTHER" id="PTHR13144">
    <property type="entry name" value="TEX261 PROTEIN"/>
    <property type="match status" value="1"/>
</dbReference>
<feature type="compositionally biased region" description="Low complexity" evidence="6">
    <location>
        <begin position="229"/>
        <end position="253"/>
    </location>
</feature>
<evidence type="ECO:0000256" key="5">
    <source>
        <dbReference type="ARBA" id="ARBA00023136"/>
    </source>
</evidence>
<keyword evidence="9" id="KW-1185">Reference proteome</keyword>
<feature type="transmembrane region" description="Helical" evidence="7">
    <location>
        <begin position="96"/>
        <end position="115"/>
    </location>
</feature>
<keyword evidence="3 7" id="KW-0812">Transmembrane</keyword>
<dbReference type="OrthoDB" id="28257at2759"/>
<feature type="transmembrane region" description="Helical" evidence="7">
    <location>
        <begin position="6"/>
        <end position="31"/>
    </location>
</feature>
<feature type="region of interest" description="Disordered" evidence="6">
    <location>
        <begin position="229"/>
        <end position="333"/>
    </location>
</feature>
<evidence type="ECO:0000256" key="1">
    <source>
        <dbReference type="ARBA" id="ARBA00004141"/>
    </source>
</evidence>
<organism evidence="8 9">
    <name type="scientific">Rickenella mellea</name>
    <dbReference type="NCBI Taxonomy" id="50990"/>
    <lineage>
        <taxon>Eukaryota</taxon>
        <taxon>Fungi</taxon>
        <taxon>Dikarya</taxon>
        <taxon>Basidiomycota</taxon>
        <taxon>Agaricomycotina</taxon>
        <taxon>Agaricomycetes</taxon>
        <taxon>Hymenochaetales</taxon>
        <taxon>Rickenellaceae</taxon>
        <taxon>Rickenella</taxon>
    </lineage>
</organism>
<evidence type="ECO:0000256" key="6">
    <source>
        <dbReference type="SAM" id="MobiDB-lite"/>
    </source>
</evidence>
<proteinExistence type="inferred from homology"/>
<dbReference type="GO" id="GO:0000139">
    <property type="term" value="C:Golgi membrane"/>
    <property type="evidence" value="ECO:0007669"/>
    <property type="project" value="TreeGrafter"/>
</dbReference>
<evidence type="ECO:0000256" key="2">
    <source>
        <dbReference type="ARBA" id="ARBA00008096"/>
    </source>
</evidence>
<evidence type="ECO:0000256" key="7">
    <source>
        <dbReference type="SAM" id="Phobius"/>
    </source>
</evidence>
<accession>A0A4R5XHE6</accession>
<dbReference type="Proteomes" id="UP000294933">
    <property type="component" value="Unassembled WGS sequence"/>
</dbReference>
<dbReference type="STRING" id="50990.A0A4R5XHE6"/>
<dbReference type="InterPro" id="IPR007277">
    <property type="entry name" value="Svp26/Tex261"/>
</dbReference>
<keyword evidence="4 7" id="KW-1133">Transmembrane helix</keyword>
<sequence>MSLLHALSYAGAVCAFAFVILSLASGLLWIAEIIEEHSTTAKAAGKRGIYAIIALHVLLYFFDSLPPLHLLFSILCHLVYLQNFSRTWPFISLTSASFVASCLLCVSDHFIWFFYFSRRAHEARDRAHRSYRGSAVLHDEYNLSFAEIATFFATCVWLVPLFLFLSLSANDNALPTAANGHVSRPSSPTYFPGSPTIGSTSRASLFKTVFDFFPRITSKSRLSEGIIAPRTPAASAPSTPAPTTSRFSQSSMFPPSPLLSPGPHLMERRMSAELGVDGDDGRTVRLSMPPRRSSRGPDDPNESPKPVRRTTEDGKGSAGRRVGLGLRSRDSTM</sequence>
<keyword evidence="5 7" id="KW-0472">Membrane</keyword>
<evidence type="ECO:0000313" key="8">
    <source>
        <dbReference type="EMBL" id="TDL29677.1"/>
    </source>
</evidence>
<name>A0A4R5XHE6_9AGAM</name>
<gene>
    <name evidence="8" type="ORF">BD410DRAFT_892933</name>
</gene>
<feature type="transmembrane region" description="Helical" evidence="7">
    <location>
        <begin position="148"/>
        <end position="167"/>
    </location>
</feature>
<dbReference type="GO" id="GO:0030134">
    <property type="term" value="C:COPII-coated ER to Golgi transport vesicle"/>
    <property type="evidence" value="ECO:0007669"/>
    <property type="project" value="TreeGrafter"/>
</dbReference>
<protein>
    <submittedName>
        <fullName evidence="8">DUF396-domain-containing protein</fullName>
    </submittedName>
</protein>
<dbReference type="PANTHER" id="PTHR13144:SF0">
    <property type="entry name" value="PROTEIN TEX261"/>
    <property type="match status" value="1"/>
</dbReference>
<dbReference type="GO" id="GO:0097020">
    <property type="term" value="F:COPII receptor activity"/>
    <property type="evidence" value="ECO:0007669"/>
    <property type="project" value="InterPro"/>
</dbReference>
<evidence type="ECO:0000313" key="9">
    <source>
        <dbReference type="Proteomes" id="UP000294933"/>
    </source>
</evidence>
<dbReference type="EMBL" id="ML170156">
    <property type="protein sequence ID" value="TDL29677.1"/>
    <property type="molecule type" value="Genomic_DNA"/>
</dbReference>
<dbReference type="Pfam" id="PF04148">
    <property type="entry name" value="Erv26"/>
    <property type="match status" value="1"/>
</dbReference>
<comment type="similarity">
    <text evidence="2">Belongs to the SVP26 family.</text>
</comment>
<dbReference type="AlphaFoldDB" id="A0A4R5XHE6"/>
<dbReference type="VEuPathDB" id="FungiDB:BD410DRAFT_892933"/>
<comment type="subcellular location">
    <subcellularLocation>
        <location evidence="1">Membrane</location>
        <topology evidence="1">Multi-pass membrane protein</topology>
    </subcellularLocation>
</comment>
<evidence type="ECO:0000256" key="3">
    <source>
        <dbReference type="ARBA" id="ARBA00022692"/>
    </source>
</evidence>
<reference evidence="8 9" key="1">
    <citation type="submission" date="2018-06" db="EMBL/GenBank/DDBJ databases">
        <title>A transcriptomic atlas of mushroom development highlights an independent origin of complex multicellularity.</title>
        <authorList>
            <consortium name="DOE Joint Genome Institute"/>
            <person name="Krizsan K."/>
            <person name="Almasi E."/>
            <person name="Merenyi Z."/>
            <person name="Sahu N."/>
            <person name="Viragh M."/>
            <person name="Koszo T."/>
            <person name="Mondo S."/>
            <person name="Kiss B."/>
            <person name="Balint B."/>
            <person name="Kues U."/>
            <person name="Barry K."/>
            <person name="Hegedus J.C."/>
            <person name="Henrissat B."/>
            <person name="Johnson J."/>
            <person name="Lipzen A."/>
            <person name="Ohm R."/>
            <person name="Nagy I."/>
            <person name="Pangilinan J."/>
            <person name="Yan J."/>
            <person name="Xiong Y."/>
            <person name="Grigoriev I.V."/>
            <person name="Hibbett D.S."/>
            <person name="Nagy L.G."/>
        </authorList>
    </citation>
    <scope>NUCLEOTIDE SEQUENCE [LARGE SCALE GENOMIC DNA]</scope>
    <source>
        <strain evidence="8 9">SZMC22713</strain>
    </source>
</reference>